<feature type="binding site" evidence="5">
    <location>
        <position position="259"/>
    </location>
    <ligand>
        <name>S-methyl-5'-thioadenosine</name>
        <dbReference type="ChEBI" id="CHEBI:17509"/>
    </ligand>
</feature>
<evidence type="ECO:0000256" key="6">
    <source>
        <dbReference type="PROSITE-ProRule" id="PRU00354"/>
    </source>
</evidence>
<dbReference type="NCBIfam" id="NF002956">
    <property type="entry name" value="PRK03612.1"/>
    <property type="match status" value="1"/>
</dbReference>
<feature type="domain" description="PABS" evidence="7">
    <location>
        <begin position="229"/>
        <end position="464"/>
    </location>
</feature>
<dbReference type="InterPro" id="IPR029063">
    <property type="entry name" value="SAM-dependent_MTases_sf"/>
</dbReference>
<gene>
    <name evidence="5" type="primary">speE</name>
    <name evidence="8" type="ORF">EAH73_01930</name>
</gene>
<dbReference type="GO" id="GO:0008295">
    <property type="term" value="P:spermidine biosynthetic process"/>
    <property type="evidence" value="ECO:0007669"/>
    <property type="project" value="UniProtKB-UniRule"/>
</dbReference>
<dbReference type="PROSITE" id="PS51006">
    <property type="entry name" value="PABS_2"/>
    <property type="match status" value="1"/>
</dbReference>
<dbReference type="SUPFAM" id="SSF53335">
    <property type="entry name" value="S-adenosyl-L-methionine-dependent methyltransferases"/>
    <property type="match status" value="1"/>
</dbReference>
<dbReference type="Proteomes" id="UP000317646">
    <property type="component" value="Unassembled WGS sequence"/>
</dbReference>
<dbReference type="EC" id="2.5.1.16" evidence="5"/>
<feature type="transmembrane region" description="Helical" evidence="5">
    <location>
        <begin position="155"/>
        <end position="178"/>
    </location>
</feature>
<dbReference type="SUPFAM" id="SSF103473">
    <property type="entry name" value="MFS general substrate transporter"/>
    <property type="match status" value="1"/>
</dbReference>
<dbReference type="Gene3D" id="1.20.1250.20">
    <property type="entry name" value="MFS general substrate transporter like domains"/>
    <property type="match status" value="1"/>
</dbReference>
<keyword evidence="4 5" id="KW-0620">Polyamine biosynthesis</keyword>
<keyword evidence="3 5" id="KW-0745">Spermidine biosynthesis</keyword>
<feature type="binding site" evidence="5">
    <location>
        <position position="333"/>
    </location>
    <ligand>
        <name>S-methyl-5'-thioadenosine</name>
        <dbReference type="ChEBI" id="CHEBI:17509"/>
    </ligand>
</feature>
<dbReference type="InterPro" id="IPR030374">
    <property type="entry name" value="PABS"/>
</dbReference>
<evidence type="ECO:0000256" key="3">
    <source>
        <dbReference type="ARBA" id="ARBA00023066"/>
    </source>
</evidence>
<dbReference type="CDD" id="cd02440">
    <property type="entry name" value="AdoMet_MTases"/>
    <property type="match status" value="1"/>
</dbReference>
<comment type="subunit">
    <text evidence="5">Homodimer or homotetramer.</text>
</comment>
<evidence type="ECO:0000313" key="9">
    <source>
        <dbReference type="Proteomes" id="UP000317646"/>
    </source>
</evidence>
<accession>A0A502HFK5</accession>
<evidence type="ECO:0000259" key="7">
    <source>
        <dbReference type="PROSITE" id="PS51006"/>
    </source>
</evidence>
<feature type="transmembrane region" description="Helical" evidence="5">
    <location>
        <begin position="216"/>
        <end position="234"/>
    </location>
</feature>
<organism evidence="8 9">
    <name type="scientific">Hymenobacter nivis</name>
    <dbReference type="NCBI Taxonomy" id="1850093"/>
    <lineage>
        <taxon>Bacteria</taxon>
        <taxon>Pseudomonadati</taxon>
        <taxon>Bacteroidota</taxon>
        <taxon>Cytophagia</taxon>
        <taxon>Cytophagales</taxon>
        <taxon>Hymenobacteraceae</taxon>
        <taxon>Hymenobacter</taxon>
    </lineage>
</organism>
<feature type="binding site" evidence="5">
    <location>
        <position position="289"/>
    </location>
    <ligand>
        <name>spermidine</name>
        <dbReference type="ChEBI" id="CHEBI:57834"/>
    </ligand>
</feature>
<name>A0A502HFK5_9BACT</name>
<evidence type="ECO:0000256" key="2">
    <source>
        <dbReference type="ARBA" id="ARBA00022679"/>
    </source>
</evidence>
<reference evidence="8 9" key="1">
    <citation type="journal article" date="2019" name="Environ. Microbiol.">
        <title>Species interactions and distinct microbial communities in high Arctic permafrost affected cryosols are associated with the CH4 and CO2 gas fluxes.</title>
        <authorList>
            <person name="Altshuler I."/>
            <person name="Hamel J."/>
            <person name="Turney S."/>
            <person name="Magnuson E."/>
            <person name="Levesque R."/>
            <person name="Greer C."/>
            <person name="Whyte L.G."/>
        </authorList>
    </citation>
    <scope>NUCLEOTIDE SEQUENCE [LARGE SCALE GENOMIC DNA]</scope>
    <source>
        <strain evidence="8 9">S9.2P</strain>
    </source>
</reference>
<keyword evidence="5" id="KW-1003">Cell membrane</keyword>
<comment type="caution">
    <text evidence="5">Lacks conserved residue(s) required for the propagation of feature annotation.</text>
</comment>
<feature type="binding site" evidence="5">
    <location>
        <begin position="367"/>
        <end position="368"/>
    </location>
    <ligand>
        <name>S-methyl-5'-thioadenosine</name>
        <dbReference type="ChEBI" id="CHEBI:17509"/>
    </ligand>
</feature>
<dbReference type="HAMAP" id="MF_00198">
    <property type="entry name" value="Spermidine_synth"/>
    <property type="match status" value="1"/>
</dbReference>
<feature type="transmembrane region" description="Helical" evidence="5">
    <location>
        <begin position="184"/>
        <end position="204"/>
    </location>
</feature>
<dbReference type="UniPathway" id="UPA00248">
    <property type="reaction ID" value="UER00314"/>
</dbReference>
<protein>
    <recommendedName>
        <fullName evidence="5">Polyamine aminopropyltransferase</fullName>
    </recommendedName>
    <alternativeName>
        <fullName evidence="5">Putrescine aminopropyltransferase</fullName>
        <shortName evidence="5">PAPT</shortName>
    </alternativeName>
    <alternativeName>
        <fullName evidence="5">Spermidine synthase</fullName>
        <shortName evidence="5">SPDS</shortName>
        <shortName evidence="5">SPDSY</shortName>
        <ecNumber evidence="5">2.5.1.16</ecNumber>
    </alternativeName>
</protein>
<comment type="caution">
    <text evidence="8">The sequence shown here is derived from an EMBL/GenBank/DDBJ whole genome shotgun (WGS) entry which is preliminary data.</text>
</comment>
<keyword evidence="5" id="KW-0472">Membrane</keyword>
<keyword evidence="5" id="KW-0812">Transmembrane</keyword>
<dbReference type="PANTHER" id="PTHR43317">
    <property type="entry name" value="THERMOSPERMINE SYNTHASE ACAULIS5"/>
    <property type="match status" value="1"/>
</dbReference>
<feature type="transmembrane region" description="Helical" evidence="5">
    <location>
        <begin position="120"/>
        <end position="143"/>
    </location>
</feature>
<keyword evidence="2 5" id="KW-0808">Transferase</keyword>
<dbReference type="Gene3D" id="3.40.50.150">
    <property type="entry name" value="Vaccinia Virus protein VP39"/>
    <property type="match status" value="1"/>
</dbReference>
<proteinExistence type="inferred from homology"/>
<evidence type="ECO:0000313" key="8">
    <source>
        <dbReference type="EMBL" id="TPG72028.1"/>
    </source>
</evidence>
<dbReference type="AlphaFoldDB" id="A0A502HFK5"/>
<evidence type="ECO:0000256" key="4">
    <source>
        <dbReference type="ARBA" id="ARBA00023115"/>
    </source>
</evidence>
<dbReference type="OrthoDB" id="9793120at2"/>
<comment type="pathway">
    <text evidence="5">Amine and polyamine biosynthesis; spermidine biosynthesis; spermidine from putrescine: step 1/1.</text>
</comment>
<keyword evidence="9" id="KW-1185">Reference proteome</keyword>
<dbReference type="RefSeq" id="WP_140464681.1">
    <property type="nucleotide sequence ID" value="NZ_RCYZ01000001.1"/>
</dbReference>
<evidence type="ECO:0000256" key="1">
    <source>
        <dbReference type="ARBA" id="ARBA00007867"/>
    </source>
</evidence>
<dbReference type="PANTHER" id="PTHR43317:SF1">
    <property type="entry name" value="THERMOSPERMINE SYNTHASE ACAULIS5"/>
    <property type="match status" value="1"/>
</dbReference>
<comment type="function">
    <text evidence="5">Catalyzes the irreversible transfer of a propylamine group from the amino donor S-adenosylmethioninamine (decarboxy-AdoMet) to putrescine (1,4-diaminobutane) to yield spermidine.</text>
</comment>
<comment type="subcellular location">
    <subcellularLocation>
        <location evidence="5">Cell membrane</location>
        <topology evidence="5">Multi-pass membrane protein</topology>
    </subcellularLocation>
</comment>
<feature type="binding site" evidence="5">
    <location>
        <position position="313"/>
    </location>
    <ligand>
        <name>spermidine</name>
        <dbReference type="ChEBI" id="CHEBI:57834"/>
    </ligand>
</feature>
<comment type="catalytic activity">
    <reaction evidence="5">
        <text>S-adenosyl 3-(methylsulfanyl)propylamine + putrescine = S-methyl-5'-thioadenosine + spermidine + H(+)</text>
        <dbReference type="Rhea" id="RHEA:12721"/>
        <dbReference type="ChEBI" id="CHEBI:15378"/>
        <dbReference type="ChEBI" id="CHEBI:17509"/>
        <dbReference type="ChEBI" id="CHEBI:57443"/>
        <dbReference type="ChEBI" id="CHEBI:57834"/>
        <dbReference type="ChEBI" id="CHEBI:326268"/>
        <dbReference type="EC" id="2.5.1.16"/>
    </reaction>
</comment>
<dbReference type="InterPro" id="IPR001045">
    <property type="entry name" value="Spermi_synthase"/>
</dbReference>
<dbReference type="InterPro" id="IPR036259">
    <property type="entry name" value="MFS_trans_sf"/>
</dbReference>
<evidence type="ECO:0000256" key="5">
    <source>
        <dbReference type="HAMAP-Rule" id="MF_00198"/>
    </source>
</evidence>
<dbReference type="EMBL" id="RCYZ01000001">
    <property type="protein sequence ID" value="TPG72028.1"/>
    <property type="molecule type" value="Genomic_DNA"/>
</dbReference>
<sequence>MAELLDEPALGAPVTDAGAPAADARLPGLLLVAVAVIATCGLIYELIAGTLASYLLGDSVTQFSTIIGAYLFAMGIGSWLSKFLDGPLLKWFIRLEILVGIVGGCMAPLLFLLFEYVTSFRLLLYALVGLTGVLVGLEIPLLMRILEHRFPFKDLVARVFTFDYVGALLASLIFPLVLVPHLGLIRTSLLFGALNLVVASVVLARFAETRPYRRRFAGGIGAALAGLGALFYFANDLLAHTETLAFQDQVIYSKSTPYQRIVLTRNPRELRLFLNGNLQFSSLDEYRYHEALVHPLMQALPSARRVLVLGGGDGLAVRELLKYKQLTSIRLVDLDPGMTQLFRHSPLLLALNKGALNDPKVQVISADAYQWVRADTARYDAVIVDFPDPSNYSIGKLYSAAFYTALTKRLAPGGRLVVQSTSPYLARQSFWCVAHTLQAAGLHVVPYHLYVPSFGEWGYVLAGPDAQWRGDAGPLPAGLRYVTAGTIHDMLRFPPDMAEVPTEVNQLNNQALVRYFEEDWGPYVH</sequence>
<dbReference type="Pfam" id="PF01564">
    <property type="entry name" value="Spermine_synth"/>
    <property type="match status" value="1"/>
</dbReference>
<feature type="transmembrane region" description="Helical" evidence="5">
    <location>
        <begin position="62"/>
        <end position="80"/>
    </location>
</feature>
<feature type="transmembrane region" description="Helical" evidence="5">
    <location>
        <begin position="29"/>
        <end position="56"/>
    </location>
</feature>
<dbReference type="GO" id="GO:0004766">
    <property type="term" value="F:spermidine synthase activity"/>
    <property type="evidence" value="ECO:0007669"/>
    <property type="project" value="UniProtKB-UniRule"/>
</dbReference>
<dbReference type="InterPro" id="IPR030373">
    <property type="entry name" value="PABS_CS"/>
</dbReference>
<feature type="transmembrane region" description="Helical" evidence="5">
    <location>
        <begin position="92"/>
        <end position="114"/>
    </location>
</feature>
<feature type="active site" description="Proton acceptor" evidence="5 6">
    <location>
        <position position="385"/>
    </location>
</feature>
<dbReference type="GO" id="GO:0005886">
    <property type="term" value="C:plasma membrane"/>
    <property type="evidence" value="ECO:0007669"/>
    <property type="project" value="UniProtKB-SubCell"/>
</dbReference>
<keyword evidence="5" id="KW-1133">Transmembrane helix</keyword>
<dbReference type="GO" id="GO:0010487">
    <property type="term" value="F:thermospermine synthase activity"/>
    <property type="evidence" value="ECO:0007669"/>
    <property type="project" value="UniProtKB-ARBA"/>
</dbReference>
<comment type="similarity">
    <text evidence="1 5">Belongs to the spermidine/spermine synthase family.</text>
</comment>
<dbReference type="PROSITE" id="PS01330">
    <property type="entry name" value="PABS_1"/>
    <property type="match status" value="1"/>
</dbReference>